<keyword evidence="7" id="KW-1185">Reference proteome</keyword>
<dbReference type="AlphaFoldDB" id="A0A316IER2"/>
<dbReference type="EMBL" id="QGHC01000003">
    <property type="protein sequence ID" value="PWK91912.1"/>
    <property type="molecule type" value="Genomic_DNA"/>
</dbReference>
<accession>A0A316IER2</accession>
<dbReference type="GO" id="GO:0003677">
    <property type="term" value="F:DNA binding"/>
    <property type="evidence" value="ECO:0007669"/>
    <property type="project" value="UniProtKB-UniRule"/>
</dbReference>
<dbReference type="InterPro" id="IPR001647">
    <property type="entry name" value="HTH_TetR"/>
</dbReference>
<keyword evidence="2 4" id="KW-0238">DNA-binding</keyword>
<comment type="caution">
    <text evidence="6">The sequence shown here is derived from an EMBL/GenBank/DDBJ whole genome shotgun (WGS) entry which is preliminary data.</text>
</comment>
<feature type="domain" description="HTH tetR-type" evidence="5">
    <location>
        <begin position="45"/>
        <end position="105"/>
    </location>
</feature>
<gene>
    <name evidence="6" type="ORF">C7456_10331</name>
</gene>
<dbReference type="InterPro" id="IPR009057">
    <property type="entry name" value="Homeodomain-like_sf"/>
</dbReference>
<evidence type="ECO:0000313" key="6">
    <source>
        <dbReference type="EMBL" id="PWK91912.1"/>
    </source>
</evidence>
<evidence type="ECO:0000259" key="5">
    <source>
        <dbReference type="PROSITE" id="PS50977"/>
    </source>
</evidence>
<evidence type="ECO:0000256" key="3">
    <source>
        <dbReference type="ARBA" id="ARBA00023163"/>
    </source>
</evidence>
<organism evidence="6 7">
    <name type="scientific">Fulvimonas soli</name>
    <dbReference type="NCBI Taxonomy" id="155197"/>
    <lineage>
        <taxon>Bacteria</taxon>
        <taxon>Pseudomonadati</taxon>
        <taxon>Pseudomonadota</taxon>
        <taxon>Gammaproteobacteria</taxon>
        <taxon>Lysobacterales</taxon>
        <taxon>Rhodanobacteraceae</taxon>
        <taxon>Fulvimonas</taxon>
    </lineage>
</organism>
<protein>
    <submittedName>
        <fullName evidence="6">TetR family transcriptional regulator</fullName>
    </submittedName>
</protein>
<dbReference type="Gene3D" id="1.10.357.10">
    <property type="entry name" value="Tetracycline Repressor, domain 2"/>
    <property type="match status" value="1"/>
</dbReference>
<proteinExistence type="predicted"/>
<dbReference type="InterPro" id="IPR011075">
    <property type="entry name" value="TetR_C"/>
</dbReference>
<evidence type="ECO:0000256" key="4">
    <source>
        <dbReference type="PROSITE-ProRule" id="PRU00335"/>
    </source>
</evidence>
<evidence type="ECO:0000313" key="7">
    <source>
        <dbReference type="Proteomes" id="UP000245812"/>
    </source>
</evidence>
<keyword evidence="3" id="KW-0804">Transcription</keyword>
<keyword evidence="1" id="KW-0805">Transcription regulation</keyword>
<dbReference type="Proteomes" id="UP000245812">
    <property type="component" value="Unassembled WGS sequence"/>
</dbReference>
<reference evidence="6 7" key="1">
    <citation type="submission" date="2018-05" db="EMBL/GenBank/DDBJ databases">
        <title>Genomic Encyclopedia of Type Strains, Phase IV (KMG-IV): sequencing the most valuable type-strain genomes for metagenomic binning, comparative biology and taxonomic classification.</title>
        <authorList>
            <person name="Goeker M."/>
        </authorList>
    </citation>
    <scope>NUCLEOTIDE SEQUENCE [LARGE SCALE GENOMIC DNA]</scope>
    <source>
        <strain evidence="6 7">DSM 14263</strain>
    </source>
</reference>
<dbReference type="PROSITE" id="PS50977">
    <property type="entry name" value="HTH_TETR_2"/>
    <property type="match status" value="1"/>
</dbReference>
<dbReference type="Pfam" id="PF19352">
    <property type="entry name" value="TetR_C_38"/>
    <property type="match status" value="1"/>
</dbReference>
<evidence type="ECO:0000256" key="2">
    <source>
        <dbReference type="ARBA" id="ARBA00023125"/>
    </source>
</evidence>
<feature type="DNA-binding region" description="H-T-H motif" evidence="4">
    <location>
        <begin position="68"/>
        <end position="87"/>
    </location>
</feature>
<name>A0A316IER2_9GAMM</name>
<sequence length="247" mass="27441">MSARPRRTEKAAMKTAKKALPSRMEVALSTVQTNKQGQSLGPKGHATRLRLMRAAETLLKTRSPVELTAVSIAKASKTSSATFYMYFDDIRDILAALSDVAGHEMSDALAVLDEPWLPDALENRAQQLVEAFYKVWDAHREVLRYRNMEADRGDPRFEKLRMDVYVPFVELLAQRLIALCPADRKMSRGDARAFASVLHAAMERMATTDPNIVNKGLGARRLKAAQARIIAHAIASVCAQPEPLPKD</sequence>
<dbReference type="Gene3D" id="1.10.10.60">
    <property type="entry name" value="Homeodomain-like"/>
    <property type="match status" value="1"/>
</dbReference>
<evidence type="ECO:0000256" key="1">
    <source>
        <dbReference type="ARBA" id="ARBA00023015"/>
    </source>
</evidence>
<dbReference type="SUPFAM" id="SSF46689">
    <property type="entry name" value="Homeodomain-like"/>
    <property type="match status" value="1"/>
</dbReference>